<dbReference type="PIRSF" id="PIRSF000193">
    <property type="entry name" value="Pyrrol-5-carb_rd"/>
    <property type="match status" value="1"/>
</dbReference>
<dbReference type="RefSeq" id="WP_154608829.1">
    <property type="nucleotide sequence ID" value="NZ_CP072115.1"/>
</dbReference>
<evidence type="ECO:0000313" key="12">
    <source>
        <dbReference type="EMBL" id="MTB64975.1"/>
    </source>
</evidence>
<dbReference type="NCBIfam" id="TIGR00112">
    <property type="entry name" value="proC"/>
    <property type="match status" value="1"/>
</dbReference>
<dbReference type="PANTHER" id="PTHR11645:SF0">
    <property type="entry name" value="PYRROLINE-5-CARBOXYLATE REDUCTASE 3"/>
    <property type="match status" value="1"/>
</dbReference>
<dbReference type="Gene3D" id="3.40.50.720">
    <property type="entry name" value="NAD(P)-binding Rossmann-like Domain"/>
    <property type="match status" value="1"/>
</dbReference>
<comment type="similarity">
    <text evidence="1 6 9">Belongs to the pyrroline-5-carboxylate reductase family.</text>
</comment>
<feature type="binding site" evidence="8">
    <location>
        <position position="51"/>
    </location>
    <ligand>
        <name>NADPH</name>
        <dbReference type="ChEBI" id="CHEBI:57783"/>
    </ligand>
</feature>
<name>A0A6I4RGB8_9STRE</name>
<comment type="catalytic activity">
    <reaction evidence="6 9">
        <text>L-proline + NADP(+) = (S)-1-pyrroline-5-carboxylate + NADPH + 2 H(+)</text>
        <dbReference type="Rhea" id="RHEA:14109"/>
        <dbReference type="ChEBI" id="CHEBI:15378"/>
        <dbReference type="ChEBI" id="CHEBI:17388"/>
        <dbReference type="ChEBI" id="CHEBI:57783"/>
        <dbReference type="ChEBI" id="CHEBI:58349"/>
        <dbReference type="ChEBI" id="CHEBI:60039"/>
        <dbReference type="EC" id="1.5.1.2"/>
    </reaction>
</comment>
<dbReference type="InterPro" id="IPR028939">
    <property type="entry name" value="P5C_Rdtase_cat_N"/>
</dbReference>
<evidence type="ECO:0000259" key="10">
    <source>
        <dbReference type="Pfam" id="PF03807"/>
    </source>
</evidence>
<dbReference type="EMBL" id="WUBJ01000010">
    <property type="protein sequence ID" value="MWV56940.1"/>
    <property type="molecule type" value="Genomic_DNA"/>
</dbReference>
<dbReference type="SUPFAM" id="SSF51735">
    <property type="entry name" value="NAD(P)-binding Rossmann-fold domains"/>
    <property type="match status" value="1"/>
</dbReference>
<dbReference type="FunFam" id="1.10.3730.10:FF:000001">
    <property type="entry name" value="Pyrroline-5-carboxylate reductase"/>
    <property type="match status" value="1"/>
</dbReference>
<feature type="domain" description="Pyrroline-5-carboxylate reductase dimerisation" evidence="11">
    <location>
        <begin position="154"/>
        <end position="258"/>
    </location>
</feature>
<evidence type="ECO:0000313" key="15">
    <source>
        <dbReference type="Proteomes" id="UP000435423"/>
    </source>
</evidence>
<evidence type="ECO:0000256" key="4">
    <source>
        <dbReference type="ARBA" id="ARBA00023002"/>
    </source>
</evidence>
<comment type="caution">
    <text evidence="13">The sequence shown here is derived from an EMBL/GenBank/DDBJ whole genome shotgun (WGS) entry which is preliminary data.</text>
</comment>
<keyword evidence="6 9" id="KW-0028">Amino-acid biosynthesis</keyword>
<dbReference type="EMBL" id="WLCG01000011">
    <property type="protein sequence ID" value="MTB64975.1"/>
    <property type="molecule type" value="Genomic_DNA"/>
</dbReference>
<reference evidence="12 14" key="2">
    <citation type="submission" date="2019-11" db="EMBL/GenBank/DDBJ databases">
        <title>Streptococcis sp. isolated from the respiratory tract of Marmot.</title>
        <authorList>
            <person name="Zhang G."/>
        </authorList>
    </citation>
    <scope>NUCLEOTIDE SEQUENCE [LARGE SCALE GENOMIC DNA]</scope>
    <source>
        <strain evidence="14">zg-86</strain>
        <strain evidence="12">Zg-86</strain>
    </source>
</reference>
<evidence type="ECO:0000256" key="5">
    <source>
        <dbReference type="ARBA" id="ARBA00058118"/>
    </source>
</evidence>
<accession>A0A6I4RGB8</accession>
<evidence type="ECO:0000256" key="9">
    <source>
        <dbReference type="RuleBase" id="RU003903"/>
    </source>
</evidence>
<comment type="function">
    <text evidence="5 6">Catalyzes the reduction of 1-pyrroline-5-carboxylate (PCA) to L-proline.</text>
</comment>
<feature type="binding site" evidence="8">
    <location>
        <begin position="6"/>
        <end position="11"/>
    </location>
    <ligand>
        <name>NADP(+)</name>
        <dbReference type="ChEBI" id="CHEBI:58349"/>
    </ligand>
</feature>
<sequence length="261" mass="27941">MKVGFIGLGNMGSALALAVSKLADVELLLSNHHQEQVEALQEQLGGRILSNFQMAQEADVLFLGVKPYLLSSLLDSLKEAIQENTSAVWISMAAGVSLEQLAQYLPISQVVRIMPNTPVAIGQGMTTYALYNPDLATMTEYLLSQSGQVKRVDEQLIDAATALAGCGPAFVYQWIEAMMDAGVAHGLSADDAKYLAAQTLVGSAQMVLTSSKHPAQLRQEVTSPGGSTIAGVIRLEKEGFRYTLMSAIKAAIKRTKELGLK</sequence>
<dbReference type="InterPro" id="IPR036291">
    <property type="entry name" value="NAD(P)-bd_dom_sf"/>
</dbReference>
<comment type="catalytic activity">
    <reaction evidence="6">
        <text>L-proline + NAD(+) = (S)-1-pyrroline-5-carboxylate + NADH + 2 H(+)</text>
        <dbReference type="Rhea" id="RHEA:14105"/>
        <dbReference type="ChEBI" id="CHEBI:15378"/>
        <dbReference type="ChEBI" id="CHEBI:17388"/>
        <dbReference type="ChEBI" id="CHEBI:57540"/>
        <dbReference type="ChEBI" id="CHEBI:57945"/>
        <dbReference type="ChEBI" id="CHEBI:60039"/>
        <dbReference type="EC" id="1.5.1.2"/>
    </reaction>
</comment>
<gene>
    <name evidence="6 13" type="primary">proC</name>
    <name evidence="12" type="ORF">GGG87_08190</name>
    <name evidence="13" type="ORF">GGH11_08125</name>
</gene>
<dbReference type="InterPro" id="IPR029036">
    <property type="entry name" value="P5CR_dimer"/>
</dbReference>
<proteinExistence type="inferred from homology"/>
<dbReference type="HAMAP" id="MF_01925">
    <property type="entry name" value="P5C_reductase"/>
    <property type="match status" value="1"/>
</dbReference>
<evidence type="ECO:0000256" key="3">
    <source>
        <dbReference type="ARBA" id="ARBA00022857"/>
    </source>
</evidence>
<organism evidence="13 15">
    <name type="scientific">Streptococcus zhangguiae</name>
    <dbReference type="NCBI Taxonomy" id="2664091"/>
    <lineage>
        <taxon>Bacteria</taxon>
        <taxon>Bacillati</taxon>
        <taxon>Bacillota</taxon>
        <taxon>Bacilli</taxon>
        <taxon>Lactobacillales</taxon>
        <taxon>Streptococcaceae</taxon>
        <taxon>Streptococcus</taxon>
    </lineage>
</organism>
<dbReference type="Pfam" id="PF14748">
    <property type="entry name" value="P5CR_dimer"/>
    <property type="match status" value="1"/>
</dbReference>
<dbReference type="InterPro" id="IPR053790">
    <property type="entry name" value="P5CR-like_CS"/>
</dbReference>
<evidence type="ECO:0000259" key="11">
    <source>
        <dbReference type="Pfam" id="PF14748"/>
    </source>
</evidence>
<keyword evidence="3 6" id="KW-0521">NADP</keyword>
<dbReference type="GO" id="GO:0055129">
    <property type="term" value="P:L-proline biosynthetic process"/>
    <property type="evidence" value="ECO:0007669"/>
    <property type="project" value="UniProtKB-UniRule"/>
</dbReference>
<dbReference type="Gene3D" id="1.10.3730.10">
    <property type="entry name" value="ProC C-terminal domain-like"/>
    <property type="match status" value="1"/>
</dbReference>
<dbReference type="AlphaFoldDB" id="A0A6I4RGB8"/>
<keyword evidence="4 6" id="KW-0560">Oxidoreductase</keyword>
<feature type="domain" description="Pyrroline-5-carboxylate reductase catalytic N-terminal" evidence="10">
    <location>
        <begin position="2"/>
        <end position="94"/>
    </location>
</feature>
<dbReference type="Proteomes" id="UP000435060">
    <property type="component" value="Unassembled WGS sequence"/>
</dbReference>
<evidence type="ECO:0000256" key="1">
    <source>
        <dbReference type="ARBA" id="ARBA00005525"/>
    </source>
</evidence>
<dbReference type="InterPro" id="IPR000304">
    <property type="entry name" value="Pyrroline-COOH_reductase"/>
</dbReference>
<evidence type="ECO:0000256" key="8">
    <source>
        <dbReference type="PIRSR" id="PIRSR000193-1"/>
    </source>
</evidence>
<keyword evidence="6" id="KW-0963">Cytoplasm</keyword>
<comment type="pathway">
    <text evidence="6 9">Amino-acid biosynthesis; L-proline biosynthesis; L-proline from L-glutamate 5-semialdehyde: step 1/1.</text>
</comment>
<dbReference type="PANTHER" id="PTHR11645">
    <property type="entry name" value="PYRROLINE-5-CARBOXYLATE REDUCTASE"/>
    <property type="match status" value="1"/>
</dbReference>
<dbReference type="Pfam" id="PF03807">
    <property type="entry name" value="F420_oxidored"/>
    <property type="match status" value="1"/>
</dbReference>
<keyword evidence="14" id="KW-1185">Reference proteome</keyword>
<evidence type="ECO:0000256" key="2">
    <source>
        <dbReference type="ARBA" id="ARBA00022650"/>
    </source>
</evidence>
<dbReference type="GO" id="GO:0004735">
    <property type="term" value="F:pyrroline-5-carboxylate reductase activity"/>
    <property type="evidence" value="ECO:0007669"/>
    <property type="project" value="UniProtKB-UniRule"/>
</dbReference>
<dbReference type="GO" id="GO:0005737">
    <property type="term" value="C:cytoplasm"/>
    <property type="evidence" value="ECO:0007669"/>
    <property type="project" value="UniProtKB-SubCell"/>
</dbReference>
<reference evidence="13 15" key="1">
    <citation type="submission" date="2019-10" db="EMBL/GenBank/DDBJ databases">
        <title>Streptococcis sp, isolated from the respiratory tract of Marmot.</title>
        <authorList>
            <person name="Zhang G."/>
        </authorList>
    </citation>
    <scope>NUCLEOTIDE SEQUENCE [LARGE SCALE GENOMIC DNA]</scope>
    <source>
        <strain evidence="15">zg-70</strain>
        <strain evidence="13">Zg-70</strain>
    </source>
</reference>
<keyword evidence="2 6" id="KW-0641">Proline biosynthesis</keyword>
<dbReference type="Proteomes" id="UP000435423">
    <property type="component" value="Unassembled WGS sequence"/>
</dbReference>
<evidence type="ECO:0000256" key="6">
    <source>
        <dbReference type="HAMAP-Rule" id="MF_01925"/>
    </source>
</evidence>
<evidence type="ECO:0000256" key="7">
    <source>
        <dbReference type="NCBIfam" id="TIGR00112"/>
    </source>
</evidence>
<dbReference type="UniPathway" id="UPA00098">
    <property type="reaction ID" value="UER00361"/>
</dbReference>
<dbReference type="SUPFAM" id="SSF48179">
    <property type="entry name" value="6-phosphogluconate dehydrogenase C-terminal domain-like"/>
    <property type="match status" value="1"/>
</dbReference>
<evidence type="ECO:0000313" key="13">
    <source>
        <dbReference type="EMBL" id="MWV56940.1"/>
    </source>
</evidence>
<dbReference type="EC" id="1.5.1.2" evidence="6 7"/>
<dbReference type="PROSITE" id="PS00521">
    <property type="entry name" value="P5CR"/>
    <property type="match status" value="1"/>
</dbReference>
<protein>
    <recommendedName>
        <fullName evidence="6 7">Pyrroline-5-carboxylate reductase</fullName>
        <shortName evidence="6">P5C reductase</shortName>
        <shortName evidence="6">P5CR</shortName>
        <ecNumber evidence="6 7">1.5.1.2</ecNumber>
    </recommendedName>
    <alternativeName>
        <fullName evidence="6">PCA reductase</fullName>
    </alternativeName>
</protein>
<comment type="subcellular location">
    <subcellularLocation>
        <location evidence="6">Cytoplasm</location>
    </subcellularLocation>
</comment>
<dbReference type="InterPro" id="IPR008927">
    <property type="entry name" value="6-PGluconate_DH-like_C_sf"/>
</dbReference>
<evidence type="ECO:0000313" key="14">
    <source>
        <dbReference type="Proteomes" id="UP000435060"/>
    </source>
</evidence>